<accession>A0ABM9NN79</accession>
<dbReference type="PANTHER" id="PTHR13696:SF52">
    <property type="entry name" value="PARA FAMILY PROTEIN CT_582"/>
    <property type="match status" value="1"/>
</dbReference>
<dbReference type="Pfam" id="PF13614">
    <property type="entry name" value="AAA_31"/>
    <property type="match status" value="1"/>
</dbReference>
<protein>
    <submittedName>
        <fullName evidence="2">Chromosome partitioning protein</fullName>
    </submittedName>
</protein>
<reference evidence="2 3" key="1">
    <citation type="submission" date="2024-04" db="EMBL/GenBank/DDBJ databases">
        <authorList>
            <person name="Cremers G."/>
        </authorList>
    </citation>
    <scope>NUCLEOTIDE SEQUENCE [LARGE SCALE GENOMIC DNA]</scope>
    <source>
        <strain evidence="2">MeCH1-AG</strain>
        <plasmid evidence="2 3">2</plasmid>
    </source>
</reference>
<feature type="domain" description="AAA" evidence="1">
    <location>
        <begin position="118"/>
        <end position="288"/>
    </location>
</feature>
<geneLocation type="plasmid" evidence="2 3">
    <name>2</name>
</geneLocation>
<keyword evidence="2" id="KW-0614">Plasmid</keyword>
<dbReference type="CDD" id="cd02042">
    <property type="entry name" value="ParAB_family"/>
    <property type="match status" value="1"/>
</dbReference>
<sequence length="405" mass="45207">MPSVQKRRHAPFPTPEIGIEEIGQLEEKAYAVIESLRATAFAPGREKQLGLRFSITAAANMVGRSATAIRDAEKSGRLPPPAVDERNRRTGYTLSDINRMRAYFGTLPWRAPDEEPVILAIQNFKGGVGKSTIACHTAQYLALQGYRVCLIDCDSQASSTTMFGLNPDLDLHQEDTLHPFLMLGGQQTLQYALRKTYWDGIWLIPANLALYNAEYELAAQVHGNPLLFNRLREGIDTVKDAFDVIIIDPPPALGMISLSVLRAANAMIIPIPPSTVDFSSTTHFLSMLREALEILDSYGIRAQYKFLKAIASKVQDNKSTHTEISRLMAAVFGDFMIDTKLKDSAEIDNANAKLMTVYELPAPQTSRETFNRCKAYLNAANREIEILIRKTWPSHHEELRQMGVI</sequence>
<dbReference type="SUPFAM" id="SSF52540">
    <property type="entry name" value="P-loop containing nucleoside triphosphate hydrolases"/>
    <property type="match status" value="1"/>
</dbReference>
<dbReference type="Gene3D" id="3.40.50.300">
    <property type="entry name" value="P-loop containing nucleotide triphosphate hydrolases"/>
    <property type="match status" value="1"/>
</dbReference>
<dbReference type="InterPro" id="IPR050678">
    <property type="entry name" value="DNA_Partitioning_ATPase"/>
</dbReference>
<dbReference type="EMBL" id="OZ026885">
    <property type="protein sequence ID" value="CAL1242123.1"/>
    <property type="molecule type" value="Genomic_DNA"/>
</dbReference>
<evidence type="ECO:0000259" key="1">
    <source>
        <dbReference type="Pfam" id="PF13614"/>
    </source>
</evidence>
<evidence type="ECO:0000313" key="2">
    <source>
        <dbReference type="EMBL" id="CAL1242123.1"/>
    </source>
</evidence>
<keyword evidence="3" id="KW-1185">Reference proteome</keyword>
<gene>
    <name evidence="2" type="ORF">MECH1_V1_P0191</name>
</gene>
<dbReference type="PANTHER" id="PTHR13696">
    <property type="entry name" value="P-LOOP CONTAINING NUCLEOSIDE TRIPHOSPHATE HYDROLASE"/>
    <property type="match status" value="1"/>
</dbReference>
<dbReference type="Proteomes" id="UP001497493">
    <property type="component" value="Plasmid 2"/>
</dbReference>
<dbReference type="InterPro" id="IPR027417">
    <property type="entry name" value="P-loop_NTPase"/>
</dbReference>
<dbReference type="InterPro" id="IPR025669">
    <property type="entry name" value="AAA_dom"/>
</dbReference>
<evidence type="ECO:0000313" key="3">
    <source>
        <dbReference type="Proteomes" id="UP001497493"/>
    </source>
</evidence>
<proteinExistence type="predicted"/>
<name>A0ABM9NN79_9GAMM</name>
<organism evidence="2 3">
    <name type="scientific">Candidatus Methylocalor cossyra</name>
    <dbReference type="NCBI Taxonomy" id="3108543"/>
    <lineage>
        <taxon>Bacteria</taxon>
        <taxon>Pseudomonadati</taxon>
        <taxon>Pseudomonadota</taxon>
        <taxon>Gammaproteobacteria</taxon>
        <taxon>Methylococcales</taxon>
        <taxon>Methylococcaceae</taxon>
        <taxon>Candidatus Methylocalor</taxon>
    </lineage>
</organism>